<comment type="catalytic activity">
    <reaction evidence="3">
        <text>uridine(1911/1915/1917) in 23S rRNA = pseudouridine(1911/1915/1917) in 23S rRNA</text>
        <dbReference type="Rhea" id="RHEA:42524"/>
        <dbReference type="Rhea" id="RHEA-COMP:10097"/>
        <dbReference type="Rhea" id="RHEA-COMP:10098"/>
        <dbReference type="ChEBI" id="CHEBI:65314"/>
        <dbReference type="ChEBI" id="CHEBI:65315"/>
        <dbReference type="EC" id="5.4.99.23"/>
    </reaction>
</comment>
<dbReference type="EMBL" id="JBHSCX010000020">
    <property type="protein sequence ID" value="MFC4363598.1"/>
    <property type="molecule type" value="Genomic_DNA"/>
</dbReference>
<dbReference type="InterPro" id="IPR036986">
    <property type="entry name" value="S4_RNA-bd_sf"/>
</dbReference>
<feature type="domain" description="Pseudouridine synthase RsuA/RluA-like" evidence="6">
    <location>
        <begin position="94"/>
        <end position="244"/>
    </location>
</feature>
<reference evidence="8" key="1">
    <citation type="journal article" date="2019" name="Int. J. Syst. Evol. Microbiol.">
        <title>The Global Catalogue of Microorganisms (GCM) 10K type strain sequencing project: providing services to taxonomists for standard genome sequencing and annotation.</title>
        <authorList>
            <consortium name="The Broad Institute Genomics Platform"/>
            <consortium name="The Broad Institute Genome Sequencing Center for Infectious Disease"/>
            <person name="Wu L."/>
            <person name="Ma J."/>
        </authorList>
    </citation>
    <scope>NUCLEOTIDE SEQUENCE [LARGE SCALE GENOMIC DNA]</scope>
    <source>
        <strain evidence="8">CECT 8570</strain>
    </source>
</reference>
<protein>
    <recommendedName>
        <fullName evidence="5">Pseudouridine synthase</fullName>
        <ecNumber evidence="5">5.4.99.-</ecNumber>
    </recommendedName>
</protein>
<keyword evidence="4" id="KW-0694">RNA-binding</keyword>
<dbReference type="RefSeq" id="WP_290261549.1">
    <property type="nucleotide sequence ID" value="NZ_JAUFQG010000004.1"/>
</dbReference>
<keyword evidence="2 5" id="KW-0413">Isomerase</keyword>
<dbReference type="PANTHER" id="PTHR21600">
    <property type="entry name" value="MITOCHONDRIAL RNA PSEUDOURIDINE SYNTHASE"/>
    <property type="match status" value="1"/>
</dbReference>
<dbReference type="NCBIfam" id="TIGR00005">
    <property type="entry name" value="rluA_subfam"/>
    <property type="match status" value="1"/>
</dbReference>
<dbReference type="Pfam" id="PF00849">
    <property type="entry name" value="PseudoU_synth_2"/>
    <property type="match status" value="1"/>
</dbReference>
<comment type="similarity">
    <text evidence="1 5">Belongs to the pseudouridine synthase RluA family.</text>
</comment>
<organism evidence="7 8">
    <name type="scientific">Simiduia curdlanivorans</name>
    <dbReference type="NCBI Taxonomy" id="1492769"/>
    <lineage>
        <taxon>Bacteria</taxon>
        <taxon>Pseudomonadati</taxon>
        <taxon>Pseudomonadota</taxon>
        <taxon>Gammaproteobacteria</taxon>
        <taxon>Cellvibrionales</taxon>
        <taxon>Cellvibrionaceae</taxon>
        <taxon>Simiduia</taxon>
    </lineage>
</organism>
<dbReference type="GO" id="GO:0160140">
    <property type="term" value="F:23S rRNA pseudouridine(1911/1915/1917) synthase activity"/>
    <property type="evidence" value="ECO:0007669"/>
    <property type="project" value="UniProtKB-EC"/>
</dbReference>
<evidence type="ECO:0000256" key="4">
    <source>
        <dbReference type="PROSITE-ProRule" id="PRU00182"/>
    </source>
</evidence>
<dbReference type="CDD" id="cd02869">
    <property type="entry name" value="PseudoU_synth_RluA_like"/>
    <property type="match status" value="1"/>
</dbReference>
<evidence type="ECO:0000313" key="7">
    <source>
        <dbReference type="EMBL" id="MFC4363598.1"/>
    </source>
</evidence>
<dbReference type="PANTHER" id="PTHR21600:SF44">
    <property type="entry name" value="RIBOSOMAL LARGE SUBUNIT PSEUDOURIDINE SYNTHASE D"/>
    <property type="match status" value="1"/>
</dbReference>
<dbReference type="EC" id="5.4.99.-" evidence="5"/>
<dbReference type="InterPro" id="IPR006224">
    <property type="entry name" value="PsdUridine_synth_RluA-like_CS"/>
</dbReference>
<accession>A0ABV8V6V4</accession>
<dbReference type="PROSITE" id="PS50889">
    <property type="entry name" value="S4"/>
    <property type="match status" value="1"/>
</dbReference>
<sequence>MPSDSQQIQLDAKVPNNAGGMRIDAMASSLFPDYSRARLQTWIKDGVLTLDGKPCRSKDKCYGGERLSLNVVLEAAGDWVAQDIDLDVVFEDEHILVLNKPAGLVVHPGAGNHDGTLLNALLHHCPDLQLIPRAGIVHRLDKDTTGLMVVAKTLIAQNDLVAQLQARTVKREYDALALGRIIGGGTIDQPMGRHPTQRTKMAVVEHGGKEAITHYTIQRRYKHYTLVRCQLATGRTHQIRVHMAWMKHPLVGDQTYAGGRQLAAGLSLTLREALAAFPRQALHAAQLGLNHPVSGEAMHWQCERPEDFKALLALMAEEDSLAR</sequence>
<evidence type="ECO:0000256" key="1">
    <source>
        <dbReference type="ARBA" id="ARBA00010876"/>
    </source>
</evidence>
<dbReference type="InterPro" id="IPR050188">
    <property type="entry name" value="RluA_PseudoU_synthase"/>
</dbReference>
<comment type="catalytic activity">
    <reaction evidence="5">
        <text>a uridine in RNA = a pseudouridine in RNA</text>
        <dbReference type="Rhea" id="RHEA:48348"/>
        <dbReference type="Rhea" id="RHEA-COMP:12068"/>
        <dbReference type="Rhea" id="RHEA-COMP:12069"/>
        <dbReference type="ChEBI" id="CHEBI:65314"/>
        <dbReference type="ChEBI" id="CHEBI:65315"/>
    </reaction>
</comment>
<evidence type="ECO:0000256" key="2">
    <source>
        <dbReference type="ARBA" id="ARBA00023235"/>
    </source>
</evidence>
<dbReference type="Gene3D" id="3.30.2350.10">
    <property type="entry name" value="Pseudouridine synthase"/>
    <property type="match status" value="1"/>
</dbReference>
<dbReference type="InterPro" id="IPR006145">
    <property type="entry name" value="PsdUridine_synth_RsuA/RluA"/>
</dbReference>
<dbReference type="InterPro" id="IPR006225">
    <property type="entry name" value="PsdUridine_synth_RluC/D"/>
</dbReference>
<comment type="caution">
    <text evidence="7">The sequence shown here is derived from an EMBL/GenBank/DDBJ whole genome shotgun (WGS) entry which is preliminary data.</text>
</comment>
<comment type="function">
    <text evidence="5">Responsible for synthesis of pseudouridine from uracil.</text>
</comment>
<dbReference type="Proteomes" id="UP001595840">
    <property type="component" value="Unassembled WGS sequence"/>
</dbReference>
<evidence type="ECO:0000259" key="6">
    <source>
        <dbReference type="Pfam" id="PF00849"/>
    </source>
</evidence>
<gene>
    <name evidence="7" type="primary">rluD</name>
    <name evidence="7" type="ORF">ACFOX3_14880</name>
</gene>
<dbReference type="PROSITE" id="PS01129">
    <property type="entry name" value="PSI_RLU"/>
    <property type="match status" value="1"/>
</dbReference>
<dbReference type="NCBIfam" id="NF008385">
    <property type="entry name" value="PRK11180.1"/>
    <property type="match status" value="1"/>
</dbReference>
<evidence type="ECO:0000256" key="5">
    <source>
        <dbReference type="RuleBase" id="RU362028"/>
    </source>
</evidence>
<dbReference type="CDD" id="cd00165">
    <property type="entry name" value="S4"/>
    <property type="match status" value="1"/>
</dbReference>
<dbReference type="SUPFAM" id="SSF55120">
    <property type="entry name" value="Pseudouridine synthase"/>
    <property type="match status" value="1"/>
</dbReference>
<dbReference type="InterPro" id="IPR020103">
    <property type="entry name" value="PsdUridine_synth_cat_dom_sf"/>
</dbReference>
<dbReference type="Gene3D" id="3.10.290.10">
    <property type="entry name" value="RNA-binding S4 domain"/>
    <property type="match status" value="1"/>
</dbReference>
<evidence type="ECO:0000313" key="8">
    <source>
        <dbReference type="Proteomes" id="UP001595840"/>
    </source>
</evidence>
<name>A0ABV8V6V4_9GAMM</name>
<proteinExistence type="inferred from homology"/>
<evidence type="ECO:0000256" key="3">
    <source>
        <dbReference type="ARBA" id="ARBA00036882"/>
    </source>
</evidence>
<keyword evidence="8" id="KW-1185">Reference proteome</keyword>